<sequence>MARITISDLNTTQEKLLIHEISSIESVSIVGGNRGNFHELVKFGIKSMEFILLAYAIDSISYLGSSFNSNY</sequence>
<dbReference type="RefSeq" id="WP_053540952.1">
    <property type="nucleotide sequence ID" value="NZ_JACJQT010000077.1"/>
</dbReference>
<reference evidence="1 2" key="1">
    <citation type="journal article" date="2020" name="ISME J.">
        <title>Comparative genomics reveals insights into cyanobacterial evolution and habitat adaptation.</title>
        <authorList>
            <person name="Chen M.Y."/>
            <person name="Teng W.K."/>
            <person name="Zhao L."/>
            <person name="Hu C.X."/>
            <person name="Zhou Y.K."/>
            <person name="Han B.P."/>
            <person name="Song L.R."/>
            <person name="Shu W.S."/>
        </authorList>
    </citation>
    <scope>NUCLEOTIDE SEQUENCE [LARGE SCALE GENOMIC DNA]</scope>
    <source>
        <strain evidence="1 2">FACHB-1040</strain>
    </source>
</reference>
<keyword evidence="2" id="KW-1185">Reference proteome</keyword>
<gene>
    <name evidence="1" type="ORF">H6F99_21925</name>
</gene>
<dbReference type="Proteomes" id="UP000606721">
    <property type="component" value="Unassembled WGS sequence"/>
</dbReference>
<protein>
    <submittedName>
        <fullName evidence="1">Uncharacterized protein</fullName>
    </submittedName>
</protein>
<organism evidence="1 2">
    <name type="scientific">Aphanizomenon flos-aquae FACHB-1040</name>
    <dbReference type="NCBI Taxonomy" id="2692887"/>
    <lineage>
        <taxon>Bacteria</taxon>
        <taxon>Bacillati</taxon>
        <taxon>Cyanobacteriota</taxon>
        <taxon>Cyanophyceae</taxon>
        <taxon>Nostocales</taxon>
        <taxon>Aphanizomenonaceae</taxon>
        <taxon>Aphanizomenon</taxon>
    </lineage>
</organism>
<proteinExistence type="predicted"/>
<dbReference type="EMBL" id="JACJQT010000077">
    <property type="protein sequence ID" value="MBD2280835.1"/>
    <property type="molecule type" value="Genomic_DNA"/>
</dbReference>
<evidence type="ECO:0000313" key="1">
    <source>
        <dbReference type="EMBL" id="MBD2280835.1"/>
    </source>
</evidence>
<evidence type="ECO:0000313" key="2">
    <source>
        <dbReference type="Proteomes" id="UP000606721"/>
    </source>
</evidence>
<comment type="caution">
    <text evidence="1">The sequence shown here is derived from an EMBL/GenBank/DDBJ whole genome shotgun (WGS) entry which is preliminary data.</text>
</comment>
<accession>A0ABR8C2B0</accession>
<name>A0ABR8C2B0_APHFL</name>